<name>A0A422NDS6_TRYRA</name>
<dbReference type="Proteomes" id="UP000283634">
    <property type="component" value="Unassembled WGS sequence"/>
</dbReference>
<proteinExistence type="predicted"/>
<evidence type="ECO:0000313" key="2">
    <source>
        <dbReference type="Proteomes" id="UP000283634"/>
    </source>
</evidence>
<evidence type="ECO:0000313" key="1">
    <source>
        <dbReference type="EMBL" id="RNF03650.1"/>
    </source>
</evidence>
<gene>
    <name evidence="1" type="ORF">TraAM80_05590</name>
</gene>
<organism evidence="1 2">
    <name type="scientific">Trypanosoma rangeli</name>
    <dbReference type="NCBI Taxonomy" id="5698"/>
    <lineage>
        <taxon>Eukaryota</taxon>
        <taxon>Discoba</taxon>
        <taxon>Euglenozoa</taxon>
        <taxon>Kinetoplastea</taxon>
        <taxon>Metakinetoplastina</taxon>
        <taxon>Trypanosomatida</taxon>
        <taxon>Trypanosomatidae</taxon>
        <taxon>Trypanosoma</taxon>
        <taxon>Herpetosoma</taxon>
    </lineage>
</organism>
<dbReference type="RefSeq" id="XP_029237642.1">
    <property type="nucleotide sequence ID" value="XM_029382464.1"/>
</dbReference>
<dbReference type="GeneID" id="40329523"/>
<dbReference type="AlphaFoldDB" id="A0A422NDS6"/>
<keyword evidence="2" id="KW-1185">Reference proteome</keyword>
<accession>A0A422NDS6</accession>
<reference evidence="1 2" key="1">
    <citation type="journal article" date="2018" name="BMC Genomics">
        <title>Genomic comparison of Trypanosoma conorhini and Trypanosoma rangeli to Trypanosoma cruzi strains of high and low virulence.</title>
        <authorList>
            <person name="Bradwell K.R."/>
            <person name="Koparde V.N."/>
            <person name="Matveyev A.V."/>
            <person name="Serrano M.G."/>
            <person name="Alves J.M."/>
            <person name="Parikh H."/>
            <person name="Huang B."/>
            <person name="Lee V."/>
            <person name="Espinosa-Alvarez O."/>
            <person name="Ortiz P.A."/>
            <person name="Costa-Martins A.G."/>
            <person name="Teixeira M.M."/>
            <person name="Buck G.A."/>
        </authorList>
    </citation>
    <scope>NUCLEOTIDE SEQUENCE [LARGE SCALE GENOMIC DNA]</scope>
    <source>
        <strain evidence="1 2">AM80</strain>
    </source>
</reference>
<comment type="caution">
    <text evidence="1">The sequence shown here is derived from an EMBL/GenBank/DDBJ whole genome shotgun (WGS) entry which is preliminary data.</text>
</comment>
<dbReference type="EMBL" id="MKGL01000188">
    <property type="protein sequence ID" value="RNF03650.1"/>
    <property type="molecule type" value="Genomic_DNA"/>
</dbReference>
<protein>
    <submittedName>
        <fullName evidence="1">Oligopeptidase B-like protein</fullName>
    </submittedName>
</protein>
<dbReference type="VEuPathDB" id="TriTrypDB:TRSC58_00793"/>
<sequence length="155" mass="17686">MAALYPWVPASNVVYTLGRRLVNRFAPHTRNKFPRPCLDGTLSEELLLYGKRAQSDAFRCMEGLFDRRTQSYVRNEQKRYALIGTKFDFKHTKARLWAERDAKFVITSREGGFDKGEERIGDYVYFTRVVPGGIPTSLGFIENGLARLTSFGGAH</sequence>